<evidence type="ECO:0000313" key="3">
    <source>
        <dbReference type="Proteomes" id="UP001460888"/>
    </source>
</evidence>
<protein>
    <recommendedName>
        <fullName evidence="4">Translesion DNA synthesis-associated protein ImuA</fullName>
    </recommendedName>
</protein>
<evidence type="ECO:0008006" key="4">
    <source>
        <dbReference type="Google" id="ProtNLM"/>
    </source>
</evidence>
<sequence length="265" mass="28462">MSNLYTSTSNPAAKRRLAEHEAYWRRFGVHRATRQAELPAMSTGSAALDRLLPGGGYPIGAVTELLSSNTGMGELSLLLHGLAARMAAHPRRQLAFVAPPGTLHAAALAQSGIDCARLPIIHCRDDNERVWCVEQMAHAHAFTAFVVWGDSLDTTALRRLQLAAEKSVCPVFVYRDIRRAAERSPAALRVAITAGAKGQRLEILKCRGPAGARAVGLQAALDQPWQMRPAPVSLASVRAPASNESTASETRSHVARPAFPPLGTR</sequence>
<evidence type="ECO:0000313" key="2">
    <source>
        <dbReference type="EMBL" id="MES1930100.1"/>
    </source>
</evidence>
<organism evidence="2 3">
    <name type="scientific">Salinisphaera dokdonensis CL-ES53</name>
    <dbReference type="NCBI Taxonomy" id="1304272"/>
    <lineage>
        <taxon>Bacteria</taxon>
        <taxon>Pseudomonadati</taxon>
        <taxon>Pseudomonadota</taxon>
        <taxon>Gammaproteobacteria</taxon>
        <taxon>Salinisphaerales</taxon>
        <taxon>Salinisphaeraceae</taxon>
        <taxon>Salinisphaera</taxon>
    </lineage>
</organism>
<accession>A0ABV2B2H1</accession>
<dbReference type="InterPro" id="IPR047610">
    <property type="entry name" value="ImuA_translesion"/>
</dbReference>
<dbReference type="RefSeq" id="WP_353111998.1">
    <property type="nucleotide sequence ID" value="NZ_APND01000004.1"/>
</dbReference>
<keyword evidence="3" id="KW-1185">Reference proteome</keyword>
<feature type="region of interest" description="Disordered" evidence="1">
    <location>
        <begin position="236"/>
        <end position="265"/>
    </location>
</feature>
<evidence type="ECO:0000256" key="1">
    <source>
        <dbReference type="SAM" id="MobiDB-lite"/>
    </source>
</evidence>
<gene>
    <name evidence="2" type="ORF">SADO_12633</name>
</gene>
<dbReference type="SUPFAM" id="SSF52540">
    <property type="entry name" value="P-loop containing nucleoside triphosphate hydrolases"/>
    <property type="match status" value="1"/>
</dbReference>
<name>A0ABV2B2H1_9GAMM</name>
<dbReference type="NCBIfam" id="NF033429">
    <property type="entry name" value="ImuA_translesion"/>
    <property type="match status" value="1"/>
</dbReference>
<dbReference type="InterPro" id="IPR027417">
    <property type="entry name" value="P-loop_NTPase"/>
</dbReference>
<dbReference type="Gene3D" id="3.40.50.300">
    <property type="entry name" value="P-loop containing nucleotide triphosphate hydrolases"/>
    <property type="match status" value="1"/>
</dbReference>
<dbReference type="EMBL" id="APND01000004">
    <property type="protein sequence ID" value="MES1930100.1"/>
    <property type="molecule type" value="Genomic_DNA"/>
</dbReference>
<proteinExistence type="predicted"/>
<dbReference type="Proteomes" id="UP001460888">
    <property type="component" value="Unassembled WGS sequence"/>
</dbReference>
<comment type="caution">
    <text evidence="2">The sequence shown here is derived from an EMBL/GenBank/DDBJ whole genome shotgun (WGS) entry which is preliminary data.</text>
</comment>
<reference evidence="2 3" key="1">
    <citation type="submission" date="2013-03" db="EMBL/GenBank/DDBJ databases">
        <title>Salinisphaera dokdonensis CL-ES53 Genome Sequencing.</title>
        <authorList>
            <person name="Li C."/>
            <person name="Lai Q."/>
            <person name="Shao Z."/>
        </authorList>
    </citation>
    <scope>NUCLEOTIDE SEQUENCE [LARGE SCALE GENOMIC DNA]</scope>
    <source>
        <strain evidence="2 3">CL-ES53</strain>
    </source>
</reference>